<evidence type="ECO:0000256" key="1">
    <source>
        <dbReference type="SAM" id="MobiDB-lite"/>
    </source>
</evidence>
<name>M5BK60_THACB</name>
<proteinExistence type="predicted"/>
<dbReference type="EMBL" id="CAOJ01002248">
    <property type="protein sequence ID" value="CCO27693.1"/>
    <property type="molecule type" value="Genomic_DNA"/>
</dbReference>
<comment type="caution">
    <text evidence="2">The sequence shown here is derived from an EMBL/GenBank/DDBJ whole genome shotgun (WGS) entry which is preliminary data.</text>
</comment>
<sequence>MSQVFAAINHRLSEEYGKIDLPTQEAKDRLIGDARYLHGRLSALPGVGGLSSMLETVVSDKRVVVPAPPEPSISTANPAPVVPAKPARRTLSSIFGKDSKFASKAPPSSPIPTSSDKPESLRPVTEENAETSTKAVGTQKADINAPGAILPNVDTSAPVDSEEPKGAEEHTAAPAEAMQPVPTLVALEVPGDGKNAHLADETIRVTASSPNVEQSEPVASPSQTASPVQLDGDQPTPQ</sequence>
<dbReference type="AlphaFoldDB" id="M5BK60"/>
<evidence type="ECO:0000313" key="2">
    <source>
        <dbReference type="EMBL" id="CCO27693.1"/>
    </source>
</evidence>
<evidence type="ECO:0000313" key="3">
    <source>
        <dbReference type="Proteomes" id="UP000012065"/>
    </source>
</evidence>
<feature type="region of interest" description="Disordered" evidence="1">
    <location>
        <begin position="202"/>
        <end position="238"/>
    </location>
</feature>
<protein>
    <submittedName>
        <fullName evidence="2">Uncharacterized protein</fullName>
    </submittedName>
</protein>
<reference evidence="2 3" key="1">
    <citation type="journal article" date="2013" name="J. Biotechnol.">
        <title>Establishment and interpretation of the genome sequence of the phytopathogenic fungus Rhizoctonia solani AG1-IB isolate 7/3/14.</title>
        <authorList>
            <person name="Wibberg D.W."/>
            <person name="Jelonek L.J."/>
            <person name="Rupp O.R."/>
            <person name="Hennig M.H."/>
            <person name="Eikmeyer F.E."/>
            <person name="Goesmann A.G."/>
            <person name="Hartmann A.H."/>
            <person name="Borriss R.B."/>
            <person name="Grosch R.G."/>
            <person name="Puehler A.P."/>
            <person name="Schlueter A.S."/>
        </authorList>
    </citation>
    <scope>NUCLEOTIDE SEQUENCE [LARGE SCALE GENOMIC DNA]</scope>
    <source>
        <strain evidence="3">AG1-IB / isolate 7/3/14</strain>
    </source>
</reference>
<feature type="region of interest" description="Disordered" evidence="1">
    <location>
        <begin position="95"/>
        <end position="183"/>
    </location>
</feature>
<dbReference type="Proteomes" id="UP000012065">
    <property type="component" value="Unassembled WGS sequence"/>
</dbReference>
<feature type="compositionally biased region" description="Basic and acidic residues" evidence="1">
    <location>
        <begin position="162"/>
        <end position="171"/>
    </location>
</feature>
<dbReference type="HOGENOM" id="CLU_082814_0_0_1"/>
<gene>
    <name evidence="2" type="ORF">BN14_01679</name>
</gene>
<feature type="compositionally biased region" description="Polar residues" evidence="1">
    <location>
        <begin position="205"/>
        <end position="214"/>
    </location>
</feature>
<organism evidence="2 3">
    <name type="scientific">Thanatephorus cucumeris (strain AG1-IB / isolate 7/3/14)</name>
    <name type="common">Lettuce bottom rot fungus</name>
    <name type="synonym">Rhizoctonia solani</name>
    <dbReference type="NCBI Taxonomy" id="1108050"/>
    <lineage>
        <taxon>Eukaryota</taxon>
        <taxon>Fungi</taxon>
        <taxon>Dikarya</taxon>
        <taxon>Basidiomycota</taxon>
        <taxon>Agaricomycotina</taxon>
        <taxon>Agaricomycetes</taxon>
        <taxon>Cantharellales</taxon>
        <taxon>Ceratobasidiaceae</taxon>
        <taxon>Rhizoctonia</taxon>
        <taxon>Rhizoctonia solani AG-1</taxon>
    </lineage>
</organism>
<feature type="compositionally biased region" description="Low complexity" evidence="1">
    <location>
        <begin position="102"/>
        <end position="115"/>
    </location>
</feature>
<accession>M5BK60</accession>